<keyword evidence="2 10" id="KW-0808">Transferase</keyword>
<evidence type="ECO:0000259" key="12">
    <source>
        <dbReference type="PROSITE" id="PS50178"/>
    </source>
</evidence>
<evidence type="ECO:0000256" key="2">
    <source>
        <dbReference type="ARBA" id="ARBA00022679"/>
    </source>
</evidence>
<dbReference type="PANTHER" id="PTHR45748:SF7">
    <property type="entry name" value="1-PHOSPHATIDYLINOSITOL 3-PHOSPHATE 5-KINASE-RELATED"/>
    <property type="match status" value="1"/>
</dbReference>
<dbReference type="CDD" id="cd03334">
    <property type="entry name" value="Fab1_TCP"/>
    <property type="match status" value="1"/>
</dbReference>
<keyword evidence="8 10" id="KW-0067">ATP-binding</keyword>
<dbReference type="STRING" id="1754191.A0A1Y1VD21"/>
<dbReference type="InterPro" id="IPR027484">
    <property type="entry name" value="PInositol-4-P-5-kinase_N"/>
</dbReference>
<dbReference type="Gene3D" id="3.50.7.10">
    <property type="entry name" value="GroEL"/>
    <property type="match status" value="1"/>
</dbReference>
<feature type="compositionally biased region" description="Basic and acidic residues" evidence="11">
    <location>
        <begin position="2400"/>
        <end position="2409"/>
    </location>
</feature>
<dbReference type="InterPro" id="IPR002498">
    <property type="entry name" value="PInositol-4-P-4/5-kinase_core"/>
</dbReference>
<feature type="compositionally biased region" description="Polar residues" evidence="11">
    <location>
        <begin position="1752"/>
        <end position="1761"/>
    </location>
</feature>
<dbReference type="OrthoDB" id="158357at2759"/>
<feature type="region of interest" description="Disordered" evidence="11">
    <location>
        <begin position="285"/>
        <end position="306"/>
    </location>
</feature>
<feature type="compositionally biased region" description="Polar residues" evidence="11">
    <location>
        <begin position="149"/>
        <end position="203"/>
    </location>
</feature>
<evidence type="ECO:0000256" key="8">
    <source>
        <dbReference type="ARBA" id="ARBA00022840"/>
    </source>
</evidence>
<evidence type="ECO:0000256" key="6">
    <source>
        <dbReference type="ARBA" id="ARBA00022777"/>
    </source>
</evidence>
<sequence length="2758" mass="310459">MNSEVHELTTFELDSVEQKKSGLFSKFFQRFRTSISNAPESSTNAGAIPVAPPSSSSQDQYMTFQEYAAARDDDYRSLNRSRKNSSSNPSAAQMFSPYIKNKNTPYMSGSAYSTTSHTNSQRHNSNTTTGSHTIDTNYTQNVIATSTIINGNSNAPDSSASTPNLTNADPETPTLGASSMNRRPSVSSIASVNTESSAIVPSWNNNNNNNHNTINNHNLRSSTSNSNSKSRLLNHVPHFSSSVFNPGTNNANGVNTKSNPTSSLNSSVQVTASNTTTPSTMTLLSSTQGNAQTNQRNNHPTSVNSKPAFFASNIRNFPSKNYSPSNVAGNNNSSAGSQQPISTIHSKNKTSVGTISAVGSYSNSSISSNATRYSTSNATYVGSVHSTTSSNTIINSGNYHSKFRIRTNSGSIPGHRRKSSNKSDVTLAESLAMSGPTTISTTNRSKSQQRTFGAVTSFTSPNQNFTNSNGTEVSLRRSNSRSSIDSVTSQSSNPDNKRSMKLISMLKSGESKQYWMQDENCKQCYECKINFNTFRRKHHCRICGQIFCYKCASATISGEKFGYSGTLRVCNYCLKLTQNYRNEQNRSHESYPASASLASSLTYTVPKTPPIHTSSSNLSIKNAANISNPSNNPNNVNGVENSWTSKYYSISPDPSYQEQIKRNKSNNSTMPPYPVQQAHLVRSKSSLVAMEDMENSMNMAPFTNKDGPKSINANNDTMDQDIVPYITDENGDVVIAGEEDVVGEVVDEEWIQSPILSYISSTMMAGANKILNTTVDDAISNPGTPLPSEYYSSDEEDSDLISVKSMTSINKLPLMVMNKSRDDLHIAFLKNQQRKKASVKAANRTPKFVNALPNNASTDDLSKILFKPNNPAISYVLPVEEMNLEEGALPYASNLPTSISDPNFNYNTSLMSPHLLNSPTTELIASNGHQDSFILPLNIELSSESYFHMKHLLYQTLYENNCDLNQGWEEILSHILLKVCDNIRPNINRGDDIDIRKYIKIKKIPGGVPSDSHYVQGIVCSKNVAHKKMVRTIKNPRILLLSFSLEYQRVENQFMSLEPILSQEREHLRILIQRIKNLNPDIVLVEKIISRIALEYLLEANIVAVYNVKPSVMQYIARYTQADILNSIDKLVLEPKLGTCGIFSVKTFLNDLIPGKKKTFLFFDGCPRDLGGTIVLRGGEIETLKKIKMITKFIAFVVYNLKLETYLMRDEFAMSPEKYYNSCYHFIKKVLTDKYAHIKTESELDEHFIASSPSSHLLTTIGATGNATTVDDNYSNMENPTSELVETDATSSNTKTDDDCMSIPYSSDIDIIDNENEEGQYTKLYKIFSTRILSCSPHVIFPPPYLITKKMKEEVNYFHELKKQHAQVSETNSLVSATVSPMSAVKEEISNDEIFITNNYINKFKNTNLMNPFGHLSISYLYRSCITGFPVPCELIKMVKCTYYSKSDQTLGQYLEGICKHANDLCQVCMKPLCQHKRTFINGNAKVTVVMEDMECPAEAMENMIIMWSQCKICQQVIPFVPMSEETWMFSFGKYLELAFYHSFMSSRANSCPHNIVKNHIRCFGYQNKVIKFEYNPIELFEVSLPPIKIKYRPEANLKNKQNDVNTIKQYITKYYNSVSERIKNIYLKYVPSSKLQEAKEEIAGMNRRIVVEKAQMLELLQHTAFASTPADVLSLNNVVHVLQEKISEYDNDFEAFSQKYFQLDREFNKRIQLKHAFVTKNDYMTVGRDDSTDPMMKPSRDISISFPELGNSPSQSSPLQSIVNHNESLEGVKELMKEKEENANANANVTENDNNIEFDLEMGKLDAKDAVEEDEEEDEIESMNDRNELDEEEGEDGDDEEEEEEDEKVVESKEDVKRNSLHKFNMKSLTTNKLRKMKINKARRSRSRSLLINHSGGRFDNDPYSYGRIQMLLMENSFSPFKDHPFFNGKHKLKSISSVFGSPVDSNYLFMNVIKNDDNNDDNNIAPVEIDKNLLTFKDDDDKKENTSLKINTNITNFSHLIDDALPIISDSLNNANSEDVGIEPESIIMEKKNSMNESLMILPGSPQRVKTDPTLDTSSIYSKNTFLESDAKSHDQKFQMDDDAEQNSPLLEMEYIDSLLVSETADNATTIMSDIRPSMPNPTTSVFLRTNSIHKLKRTNSVKEQRVKMDLENGNRFDSRHDKPENEENILTSPPLSLTDRNSKDNNLALTSLEYDLPLDITDVISVTPLTYNNESDNETDTEIEKMSIMKTLSQFWTNSSHFSPLDYPFPPDQHIFRGSLVIVREDEPSSVIAFALNSREYRNSLLQQQQQFQPQSLPRRHNNSIHSVGHNGSIINALTSYATTTSVNSAVDSENLNTPVSAVTNGSNVNTTNGSTNLVETQNSALPTHSNASGIVNDDNVPDEENTTRGVTESNNDENKVHKIIDEIIGNHNGTSNNSTDTNNNSNVNNNLNNTNNANGILSEEDERPNNDNESIYKSKTDNHIKCQFMDGSTRIFCKIFYPEKFENLRKNCGVDKIYIQSLSHCLKWSNDGGKSGSAFLKTRDDRFIVKQLSRPEMDAFLKFADEYFEYLNNVFYNKTPTSLAKIYGIYRFGIKNPNSGKNIRMDVLVMENLFYGHKCSKIFDLKGSTRNRHAQSTGKENEVLLDENLLELINEQPLYIREYSKNLLFTSVWKDTSFLSQLNVMDYSLVVGVDNETQELITGIVDYIRTFTWDKKLESWVKETGILGGGGKDPTIISPVQYKNRFRESMARYFLMVPDKFCFEDEEEETKLEK</sequence>
<dbReference type="EC" id="2.7.1.150" evidence="1"/>
<name>A0A1Y1VD21_9FUNG</name>
<feature type="domain" description="FYVE-type" evidence="12">
    <location>
        <begin position="518"/>
        <end position="578"/>
    </location>
</feature>
<feature type="region of interest" description="Disordered" evidence="11">
    <location>
        <begin position="406"/>
        <end position="425"/>
    </location>
</feature>
<protein>
    <recommendedName>
        <fullName evidence="1">1-phosphatidylinositol-3-phosphate 5-kinase</fullName>
        <ecNumber evidence="1">2.7.1.150</ecNumber>
    </recommendedName>
</protein>
<keyword evidence="4 10" id="KW-0547">Nucleotide-binding</keyword>
<evidence type="ECO:0000256" key="5">
    <source>
        <dbReference type="ARBA" id="ARBA00022771"/>
    </source>
</evidence>
<dbReference type="Gene3D" id="3.30.40.10">
    <property type="entry name" value="Zinc/RING finger domain, C3HC4 (zinc finger)"/>
    <property type="match status" value="1"/>
</dbReference>
<feature type="region of interest" description="Disordered" evidence="11">
    <location>
        <begin position="149"/>
        <end position="266"/>
    </location>
</feature>
<dbReference type="GO" id="GO:0008270">
    <property type="term" value="F:zinc ion binding"/>
    <property type="evidence" value="ECO:0007669"/>
    <property type="project" value="UniProtKB-KW"/>
</dbReference>
<dbReference type="InterPro" id="IPR011011">
    <property type="entry name" value="Znf_FYVE_PHD"/>
</dbReference>
<keyword evidence="6 10" id="KW-0418">Kinase</keyword>
<dbReference type="InterPro" id="IPR013083">
    <property type="entry name" value="Znf_RING/FYVE/PHD"/>
</dbReference>
<evidence type="ECO:0000259" key="13">
    <source>
        <dbReference type="PROSITE" id="PS51455"/>
    </source>
</evidence>
<dbReference type="PROSITE" id="PS50178">
    <property type="entry name" value="ZF_FYVE"/>
    <property type="match status" value="1"/>
</dbReference>
<evidence type="ECO:0000256" key="1">
    <source>
        <dbReference type="ARBA" id="ARBA00012009"/>
    </source>
</evidence>
<proteinExistence type="predicted"/>
<evidence type="ECO:0000256" key="7">
    <source>
        <dbReference type="ARBA" id="ARBA00022833"/>
    </source>
</evidence>
<keyword evidence="5 9" id="KW-0863">Zinc-finger</keyword>
<dbReference type="SUPFAM" id="SSF57903">
    <property type="entry name" value="FYVE/PHD zinc finger"/>
    <property type="match status" value="1"/>
</dbReference>
<reference evidence="14 15" key="1">
    <citation type="submission" date="2016-08" db="EMBL/GenBank/DDBJ databases">
        <title>Genomes of anaerobic fungi encode conserved fungal cellulosomes for biomass hydrolysis.</title>
        <authorList>
            <consortium name="DOE Joint Genome Institute"/>
            <person name="Haitjema C.H."/>
            <person name="Gilmore S.P."/>
            <person name="Henske J.K."/>
            <person name="Solomon K.V."/>
            <person name="De Groot R."/>
            <person name="Kuo A."/>
            <person name="Mondo S.J."/>
            <person name="Salamov A.A."/>
            <person name="Labutti K."/>
            <person name="Zhao Z."/>
            <person name="Chiniquy J."/>
            <person name="Barry K."/>
            <person name="Brewer H.M."/>
            <person name="Purvine S.O."/>
            <person name="Wright A.T."/>
            <person name="Boxma B."/>
            <person name="Van Alen T."/>
            <person name="Hackstein J.H."/>
            <person name="Baker S.E."/>
            <person name="Grigoriev I.V."/>
            <person name="O'Malley M.A."/>
        </authorList>
    </citation>
    <scope>NUCLEOTIDE SEQUENCE [LARGE SCALE GENOMIC DNA]</scope>
    <source>
        <strain evidence="15">finn</strain>
    </source>
</reference>
<feature type="region of interest" description="Disordered" evidence="11">
    <location>
        <begin position="321"/>
        <end position="348"/>
    </location>
</feature>
<evidence type="ECO:0000256" key="9">
    <source>
        <dbReference type="PROSITE-ProRule" id="PRU00091"/>
    </source>
</evidence>
<dbReference type="SUPFAM" id="SSF56104">
    <property type="entry name" value="SAICAR synthase-like"/>
    <property type="match status" value="1"/>
</dbReference>
<feature type="compositionally biased region" description="Acidic residues" evidence="11">
    <location>
        <begin position="1812"/>
        <end position="1849"/>
    </location>
</feature>
<feature type="compositionally biased region" description="Polar residues" evidence="11">
    <location>
        <begin position="288"/>
        <end position="305"/>
    </location>
</feature>
<dbReference type="InterPro" id="IPR002423">
    <property type="entry name" value="Cpn60/GroEL/TCP-1"/>
</dbReference>
<feature type="region of interest" description="Disordered" evidence="11">
    <location>
        <begin position="432"/>
        <end position="498"/>
    </location>
</feature>
<evidence type="ECO:0000256" key="10">
    <source>
        <dbReference type="PROSITE-ProRule" id="PRU00781"/>
    </source>
</evidence>
<accession>A0A1Y1VD21</accession>
<evidence type="ECO:0000256" key="11">
    <source>
        <dbReference type="SAM" id="MobiDB-lite"/>
    </source>
</evidence>
<dbReference type="CDD" id="cd17300">
    <property type="entry name" value="PIPKc_PIKfyve"/>
    <property type="match status" value="1"/>
</dbReference>
<dbReference type="Gene3D" id="3.30.810.10">
    <property type="entry name" value="2-Layer Sandwich"/>
    <property type="match status" value="1"/>
</dbReference>
<dbReference type="CDD" id="cd15725">
    <property type="entry name" value="FYVE_PIKfyve_Fab1"/>
    <property type="match status" value="1"/>
</dbReference>
<dbReference type="PROSITE" id="PS51455">
    <property type="entry name" value="PIPK"/>
    <property type="match status" value="1"/>
</dbReference>
<evidence type="ECO:0000256" key="3">
    <source>
        <dbReference type="ARBA" id="ARBA00022723"/>
    </source>
</evidence>
<keyword evidence="3" id="KW-0479">Metal-binding</keyword>
<dbReference type="InterPro" id="IPR044769">
    <property type="entry name" value="PIKfyve_PIPKc"/>
</dbReference>
<feature type="compositionally biased region" description="Basic and acidic residues" evidence="11">
    <location>
        <begin position="2153"/>
        <end position="2168"/>
    </location>
</feature>
<dbReference type="InterPro" id="IPR027483">
    <property type="entry name" value="PInositol-4-P-4/5-kinase_C_sf"/>
</dbReference>
<dbReference type="Gene3D" id="3.30.800.10">
    <property type="entry name" value="Phosphatidylinositol Phosphate Kinase II Beta"/>
    <property type="match status" value="1"/>
</dbReference>
<dbReference type="Pfam" id="PF00118">
    <property type="entry name" value="Cpn60_TCP1"/>
    <property type="match status" value="1"/>
</dbReference>
<evidence type="ECO:0000313" key="15">
    <source>
        <dbReference type="Proteomes" id="UP000193719"/>
    </source>
</evidence>
<evidence type="ECO:0000256" key="4">
    <source>
        <dbReference type="ARBA" id="ARBA00022741"/>
    </source>
</evidence>
<dbReference type="GO" id="GO:0000285">
    <property type="term" value="F:1-phosphatidylinositol-3-phosphate 5-kinase activity"/>
    <property type="evidence" value="ECO:0007669"/>
    <property type="project" value="UniProtKB-EC"/>
</dbReference>
<reference evidence="14 15" key="2">
    <citation type="submission" date="2016-08" db="EMBL/GenBank/DDBJ databases">
        <title>Pervasive Adenine N6-methylation of Active Genes in Fungi.</title>
        <authorList>
            <consortium name="DOE Joint Genome Institute"/>
            <person name="Mondo S.J."/>
            <person name="Dannebaum R.O."/>
            <person name="Kuo R.C."/>
            <person name="Labutti K."/>
            <person name="Haridas S."/>
            <person name="Kuo A."/>
            <person name="Salamov A."/>
            <person name="Ahrendt S.R."/>
            <person name="Lipzen A."/>
            <person name="Sullivan W."/>
            <person name="Andreopoulos W.B."/>
            <person name="Clum A."/>
            <person name="Lindquist E."/>
            <person name="Daum C."/>
            <person name="Ramamoorthy G.K."/>
            <person name="Gryganskyi A."/>
            <person name="Culley D."/>
            <person name="Magnuson J.K."/>
            <person name="James T.Y."/>
            <person name="O'Malley M.A."/>
            <person name="Stajich J.E."/>
            <person name="Spatafora J.W."/>
            <person name="Visel A."/>
            <person name="Grigoriev I.V."/>
        </authorList>
    </citation>
    <scope>NUCLEOTIDE SEQUENCE [LARGE SCALE GENOMIC DNA]</scope>
    <source>
        <strain evidence="15">finn</strain>
    </source>
</reference>
<feature type="region of interest" description="Disordered" evidence="11">
    <location>
        <begin position="2372"/>
        <end position="2460"/>
    </location>
</feature>
<dbReference type="Proteomes" id="UP000193719">
    <property type="component" value="Unassembled WGS sequence"/>
</dbReference>
<feature type="compositionally biased region" description="Low complexity" evidence="11">
    <location>
        <begin position="323"/>
        <end position="340"/>
    </location>
</feature>
<dbReference type="Pfam" id="PF01363">
    <property type="entry name" value="FYVE"/>
    <property type="match status" value="1"/>
</dbReference>
<dbReference type="GO" id="GO:0046854">
    <property type="term" value="P:phosphatidylinositol phosphate biosynthetic process"/>
    <property type="evidence" value="ECO:0007669"/>
    <property type="project" value="TreeGrafter"/>
</dbReference>
<feature type="region of interest" description="Disordered" evidence="11">
    <location>
        <begin position="38"/>
        <end position="58"/>
    </location>
</feature>
<dbReference type="GO" id="GO:0000329">
    <property type="term" value="C:fungal-type vacuole membrane"/>
    <property type="evidence" value="ECO:0007669"/>
    <property type="project" value="TreeGrafter"/>
</dbReference>
<dbReference type="GO" id="GO:0005524">
    <property type="term" value="F:ATP binding"/>
    <property type="evidence" value="ECO:0007669"/>
    <property type="project" value="UniProtKB-UniRule"/>
</dbReference>
<organism evidence="14 15">
    <name type="scientific">Piromyces finnis</name>
    <dbReference type="NCBI Taxonomy" id="1754191"/>
    <lineage>
        <taxon>Eukaryota</taxon>
        <taxon>Fungi</taxon>
        <taxon>Fungi incertae sedis</taxon>
        <taxon>Chytridiomycota</taxon>
        <taxon>Chytridiomycota incertae sedis</taxon>
        <taxon>Neocallimastigomycetes</taxon>
        <taxon>Neocallimastigales</taxon>
        <taxon>Neocallimastigaceae</taxon>
        <taxon>Piromyces</taxon>
    </lineage>
</organism>
<dbReference type="InterPro" id="IPR017455">
    <property type="entry name" value="Znf_FYVE-rel"/>
</dbReference>
<dbReference type="InterPro" id="IPR000306">
    <property type="entry name" value="Znf_FYVE"/>
</dbReference>
<feature type="compositionally biased region" description="Low complexity" evidence="11">
    <location>
        <begin position="204"/>
        <end position="235"/>
    </location>
</feature>
<feature type="compositionally biased region" description="Polar residues" evidence="11">
    <location>
        <begin position="2171"/>
        <end position="2184"/>
    </location>
</feature>
<dbReference type="InterPro" id="IPR027409">
    <property type="entry name" value="GroEL-like_apical_dom_sf"/>
</dbReference>
<feature type="region of interest" description="Disordered" evidence="11">
    <location>
        <begin position="2153"/>
        <end position="2184"/>
    </location>
</feature>
<dbReference type="Pfam" id="PF01504">
    <property type="entry name" value="PIP5K"/>
    <property type="match status" value="1"/>
</dbReference>
<feature type="region of interest" description="Disordered" evidence="11">
    <location>
        <begin position="1730"/>
        <end position="1761"/>
    </location>
</feature>
<feature type="region of interest" description="Disordered" evidence="11">
    <location>
        <begin position="1810"/>
        <end position="1856"/>
    </location>
</feature>
<dbReference type="FunFam" id="3.30.810.10:FF:000001">
    <property type="entry name" value="1-phosphatidylinositol 3-phosphate 5-kinase FAB1"/>
    <property type="match status" value="1"/>
</dbReference>
<dbReference type="EMBL" id="MCFH01000015">
    <property type="protein sequence ID" value="ORX52578.1"/>
    <property type="molecule type" value="Genomic_DNA"/>
</dbReference>
<keyword evidence="7" id="KW-0862">Zinc</keyword>
<feature type="compositionally biased region" description="Low complexity" evidence="11">
    <location>
        <begin position="2414"/>
        <end position="2442"/>
    </location>
</feature>
<dbReference type="SMART" id="SM00064">
    <property type="entry name" value="FYVE"/>
    <property type="match status" value="1"/>
</dbReference>
<dbReference type="PANTHER" id="PTHR45748">
    <property type="entry name" value="1-PHOSPHATIDYLINOSITOL 3-PHOSPHATE 5-KINASE-RELATED"/>
    <property type="match status" value="1"/>
</dbReference>
<comment type="caution">
    <text evidence="14">The sequence shown here is derived from an EMBL/GenBank/DDBJ whole genome shotgun (WGS) entry which is preliminary data.</text>
</comment>
<dbReference type="FunFam" id="3.50.7.10:FF:000007">
    <property type="entry name" value="1-phosphatidylinositol 3-phosphate 5-kinase isoform X1"/>
    <property type="match status" value="1"/>
</dbReference>
<evidence type="ECO:0000313" key="14">
    <source>
        <dbReference type="EMBL" id="ORX52578.1"/>
    </source>
</evidence>
<feature type="compositionally biased region" description="Polar residues" evidence="11">
    <location>
        <begin position="435"/>
        <end position="494"/>
    </location>
</feature>
<dbReference type="SUPFAM" id="SSF52029">
    <property type="entry name" value="GroEL apical domain-like"/>
    <property type="match status" value="1"/>
</dbReference>
<feature type="region of interest" description="Disordered" evidence="11">
    <location>
        <begin position="106"/>
        <end position="134"/>
    </location>
</feature>
<gene>
    <name evidence="14" type="ORF">BCR36DRAFT_324484</name>
</gene>
<feature type="compositionally biased region" description="Basic and acidic residues" evidence="11">
    <location>
        <begin position="2451"/>
        <end position="2460"/>
    </location>
</feature>
<keyword evidence="15" id="KW-1185">Reference proteome</keyword>
<dbReference type="GO" id="GO:0010008">
    <property type="term" value="C:endosome membrane"/>
    <property type="evidence" value="ECO:0007669"/>
    <property type="project" value="TreeGrafter"/>
</dbReference>
<feature type="domain" description="PIPK" evidence="13">
    <location>
        <begin position="2415"/>
        <end position="2738"/>
    </location>
</feature>
<dbReference type="SMART" id="SM00330">
    <property type="entry name" value="PIPKc"/>
    <property type="match status" value="1"/>
</dbReference>
<feature type="compositionally biased region" description="Polar residues" evidence="11">
    <location>
        <begin position="239"/>
        <end position="266"/>
    </location>
</feature>